<gene>
    <name evidence="1" type="ORF">SeLEV6574_g06653</name>
    <name evidence="2" type="ORF">SeMB42_g04849</name>
</gene>
<reference evidence="3 4" key="1">
    <citation type="journal article" date="2019" name="Sci. Rep.">
        <title>Comparative genomics of chytrid fungi reveal insights into the obligate biotrophic and pathogenic lifestyle of Synchytrium endobioticum.</title>
        <authorList>
            <person name="van de Vossenberg B.T.L.H."/>
            <person name="Warris S."/>
            <person name="Nguyen H.D.T."/>
            <person name="van Gent-Pelzer M.P.E."/>
            <person name="Joly D.L."/>
            <person name="van de Geest H.C."/>
            <person name="Bonants P.J.M."/>
            <person name="Smith D.S."/>
            <person name="Levesque C.A."/>
            <person name="van der Lee T.A.J."/>
        </authorList>
    </citation>
    <scope>NUCLEOTIDE SEQUENCE [LARGE SCALE GENOMIC DNA]</scope>
    <source>
        <strain evidence="1 4">LEV6574</strain>
        <strain evidence="2 3">MB42</strain>
    </source>
</reference>
<dbReference type="AlphaFoldDB" id="A0A507CFR3"/>
<dbReference type="EMBL" id="QEAN01000209">
    <property type="protein sequence ID" value="TPX43128.1"/>
    <property type="molecule type" value="Genomic_DNA"/>
</dbReference>
<organism evidence="1 4">
    <name type="scientific">Synchytrium endobioticum</name>
    <dbReference type="NCBI Taxonomy" id="286115"/>
    <lineage>
        <taxon>Eukaryota</taxon>
        <taxon>Fungi</taxon>
        <taxon>Fungi incertae sedis</taxon>
        <taxon>Chytridiomycota</taxon>
        <taxon>Chytridiomycota incertae sedis</taxon>
        <taxon>Chytridiomycetes</taxon>
        <taxon>Synchytriales</taxon>
        <taxon>Synchytriaceae</taxon>
        <taxon>Synchytrium</taxon>
    </lineage>
</organism>
<dbReference type="Proteomes" id="UP000320475">
    <property type="component" value="Unassembled WGS sequence"/>
</dbReference>
<evidence type="ECO:0000313" key="3">
    <source>
        <dbReference type="Proteomes" id="UP000317494"/>
    </source>
</evidence>
<dbReference type="EMBL" id="QEAM01000394">
    <property type="protein sequence ID" value="TPX40350.1"/>
    <property type="molecule type" value="Genomic_DNA"/>
</dbReference>
<comment type="caution">
    <text evidence="1">The sequence shown here is derived from an EMBL/GenBank/DDBJ whole genome shotgun (WGS) entry which is preliminary data.</text>
</comment>
<evidence type="ECO:0000313" key="4">
    <source>
        <dbReference type="Proteomes" id="UP000320475"/>
    </source>
</evidence>
<evidence type="ECO:0000313" key="2">
    <source>
        <dbReference type="EMBL" id="TPX43128.1"/>
    </source>
</evidence>
<evidence type="ECO:0000313" key="1">
    <source>
        <dbReference type="EMBL" id="TPX40350.1"/>
    </source>
</evidence>
<accession>A0A507CFR3</accession>
<sequence length="67" mass="7896">MGNQCKCSAVDKDGVPVKHASIQHSQCLWGQAHRRTLRQVRWNRLETPERAQDIPGFDDWTWKRIRP</sequence>
<keyword evidence="3" id="KW-1185">Reference proteome</keyword>
<protein>
    <submittedName>
        <fullName evidence="1">Uncharacterized protein</fullName>
    </submittedName>
</protein>
<dbReference type="Proteomes" id="UP000317494">
    <property type="component" value="Unassembled WGS sequence"/>
</dbReference>
<name>A0A507CFR3_9FUNG</name>
<proteinExistence type="predicted"/>
<dbReference type="VEuPathDB" id="FungiDB:SeMB42_g04849"/>